<evidence type="ECO:0000313" key="3">
    <source>
        <dbReference type="EMBL" id="SHF16626.1"/>
    </source>
</evidence>
<dbReference type="Gene3D" id="3.40.50.2300">
    <property type="match status" value="1"/>
</dbReference>
<organism evidence="3 4">
    <name type="scientific">Vibrio gazogenes DSM 21264 = NBRC 103151</name>
    <dbReference type="NCBI Taxonomy" id="1123492"/>
    <lineage>
        <taxon>Bacteria</taxon>
        <taxon>Pseudomonadati</taxon>
        <taxon>Pseudomonadota</taxon>
        <taxon>Gammaproteobacteria</taxon>
        <taxon>Vibrionales</taxon>
        <taxon>Vibrionaceae</taxon>
        <taxon>Vibrio</taxon>
    </lineage>
</organism>
<evidence type="ECO:0000313" key="4">
    <source>
        <dbReference type="Proteomes" id="UP000184159"/>
    </source>
</evidence>
<dbReference type="PANTHER" id="PTHR43428">
    <property type="entry name" value="ARSENATE REDUCTASE"/>
    <property type="match status" value="1"/>
</dbReference>
<evidence type="ECO:0000256" key="1">
    <source>
        <dbReference type="ARBA" id="ARBA00022849"/>
    </source>
</evidence>
<keyword evidence="4" id="KW-1185">Reference proteome</keyword>
<evidence type="ECO:0000259" key="2">
    <source>
        <dbReference type="SMART" id="SM00226"/>
    </source>
</evidence>
<dbReference type="SMART" id="SM00226">
    <property type="entry name" value="LMWPc"/>
    <property type="match status" value="1"/>
</dbReference>
<dbReference type="GO" id="GO:0046685">
    <property type="term" value="P:response to arsenic-containing substance"/>
    <property type="evidence" value="ECO:0007669"/>
    <property type="project" value="UniProtKB-KW"/>
</dbReference>
<sequence length="156" mass="16827">MKILYICTHNRCRSILSEAITNHVAGERIIARSAGSQPSGVVHPLSVQYLREANIAVEGLQSQSWDDFEDFKPDVVVTVCDSAAGEACPVWFGNSVKVHWGLADPSKIEGSETEKALGFRACIAEITARVNQLLPIAEKTLAPAELKAELAKLGAL</sequence>
<dbReference type="Pfam" id="PF01451">
    <property type="entry name" value="LMWPc"/>
    <property type="match status" value="1"/>
</dbReference>
<accession>A0A1M4ZGB5</accession>
<dbReference type="InterPro" id="IPR036196">
    <property type="entry name" value="Ptyr_pPase_sf"/>
</dbReference>
<feature type="domain" description="Phosphotyrosine protein phosphatase I" evidence="2">
    <location>
        <begin position="1"/>
        <end position="136"/>
    </location>
</feature>
<dbReference type="CDD" id="cd16345">
    <property type="entry name" value="LMWP_ArsC"/>
    <property type="match status" value="1"/>
</dbReference>
<dbReference type="AlphaFoldDB" id="A0A1M4ZGB5"/>
<dbReference type="RefSeq" id="WP_072957730.1">
    <property type="nucleotide sequence ID" value="NZ_FQUH01000006.1"/>
</dbReference>
<protein>
    <submittedName>
        <fullName evidence="3">Arsenate reductase</fullName>
    </submittedName>
</protein>
<name>A0A1M4ZGB5_VIBGA</name>
<reference evidence="4" key="1">
    <citation type="submission" date="2016-11" db="EMBL/GenBank/DDBJ databases">
        <authorList>
            <person name="Varghese N."/>
            <person name="Submissions S."/>
        </authorList>
    </citation>
    <scope>NUCLEOTIDE SEQUENCE [LARGE SCALE GENOMIC DNA]</scope>
    <source>
        <strain evidence="4">DSM 21264</strain>
    </source>
</reference>
<dbReference type="SUPFAM" id="SSF52788">
    <property type="entry name" value="Phosphotyrosine protein phosphatases I"/>
    <property type="match status" value="1"/>
</dbReference>
<dbReference type="InterPro" id="IPR023485">
    <property type="entry name" value="Ptyr_pPase"/>
</dbReference>
<dbReference type="Proteomes" id="UP000184159">
    <property type="component" value="Unassembled WGS sequence"/>
</dbReference>
<gene>
    <name evidence="3" type="ORF">SAMN02745781_01589</name>
</gene>
<keyword evidence="1" id="KW-0059">Arsenical resistance</keyword>
<dbReference type="PANTHER" id="PTHR43428:SF1">
    <property type="entry name" value="ARSENATE REDUCTASE"/>
    <property type="match status" value="1"/>
</dbReference>
<dbReference type="EMBL" id="FQUH01000006">
    <property type="protein sequence ID" value="SHF16626.1"/>
    <property type="molecule type" value="Genomic_DNA"/>
</dbReference>
<proteinExistence type="predicted"/>